<evidence type="ECO:0000313" key="3">
    <source>
        <dbReference type="Proteomes" id="UP001301216"/>
    </source>
</evidence>
<dbReference type="InterPro" id="IPR035093">
    <property type="entry name" value="RelE/ParE_toxin_dom_sf"/>
</dbReference>
<organism evidence="2 3">
    <name type="scientific">Ochrobactrum chromiisoli</name>
    <dbReference type="NCBI Taxonomy" id="2993941"/>
    <lineage>
        <taxon>Bacteria</taxon>
        <taxon>Pseudomonadati</taxon>
        <taxon>Pseudomonadota</taxon>
        <taxon>Alphaproteobacteria</taxon>
        <taxon>Hyphomicrobiales</taxon>
        <taxon>Brucellaceae</taxon>
        <taxon>Brucella/Ochrobactrum group</taxon>
        <taxon>Ochrobactrum</taxon>
    </lineage>
</organism>
<sequence length="88" mass="10062">MADYAKSFVKDWERLSRSDCYNMHQLKEAMLLLIANDEPLLGSEWLDHALKGDWTDHRECHIGGDFLLVYQVEDGVLPISPDKSASLI</sequence>
<dbReference type="PANTHER" id="PTHR40588">
    <property type="entry name" value="MRNA INTERFERASE TOXIN YAFQ"/>
    <property type="match status" value="1"/>
</dbReference>
<proteinExistence type="predicted"/>
<dbReference type="Pfam" id="PF15738">
    <property type="entry name" value="YafQ_toxin"/>
    <property type="match status" value="1"/>
</dbReference>
<dbReference type="InterPro" id="IPR007712">
    <property type="entry name" value="RelE/ParE_toxin"/>
</dbReference>
<dbReference type="RefSeq" id="WP_265986191.1">
    <property type="nucleotide sequence ID" value="NZ_JAPHAV010000011.1"/>
</dbReference>
<dbReference type="Gene3D" id="3.30.2310.20">
    <property type="entry name" value="RelE-like"/>
    <property type="match status" value="1"/>
</dbReference>
<reference evidence="2 3" key="1">
    <citation type="submission" date="2022-11" db="EMBL/GenBank/DDBJ databases">
        <title>Brucella sp. YY2X, whole genome shotgun sequencing project.</title>
        <authorList>
            <person name="Yang Y."/>
        </authorList>
    </citation>
    <scope>NUCLEOTIDE SEQUENCE [LARGE SCALE GENOMIC DNA]</scope>
    <source>
        <strain evidence="2 3">YY2X</strain>
    </source>
</reference>
<keyword evidence="3" id="KW-1185">Reference proteome</keyword>
<dbReference type="NCBIfam" id="TIGR02385">
    <property type="entry name" value="RelE_StbE"/>
    <property type="match status" value="1"/>
</dbReference>
<evidence type="ECO:0000256" key="1">
    <source>
        <dbReference type="ARBA" id="ARBA00022649"/>
    </source>
</evidence>
<keyword evidence="1" id="KW-1277">Toxin-antitoxin system</keyword>
<protein>
    <submittedName>
        <fullName evidence="2">Type II toxin-antitoxin system YafQ family toxin</fullName>
    </submittedName>
</protein>
<name>A0ABT3QSC6_9HYPH</name>
<evidence type="ECO:0000313" key="2">
    <source>
        <dbReference type="EMBL" id="MCX2698489.1"/>
    </source>
</evidence>
<dbReference type="InterPro" id="IPR004386">
    <property type="entry name" value="Toxin_YafQ-like"/>
</dbReference>
<dbReference type="PANTHER" id="PTHR40588:SF1">
    <property type="entry name" value="MRNA INTERFERASE TOXIN YAFQ"/>
    <property type="match status" value="1"/>
</dbReference>
<accession>A0ABT3QSC6</accession>
<dbReference type="EMBL" id="JAPHAV010000011">
    <property type="protein sequence ID" value="MCX2698489.1"/>
    <property type="molecule type" value="Genomic_DNA"/>
</dbReference>
<dbReference type="SUPFAM" id="SSF143011">
    <property type="entry name" value="RelE-like"/>
    <property type="match status" value="1"/>
</dbReference>
<comment type="caution">
    <text evidence="2">The sequence shown here is derived from an EMBL/GenBank/DDBJ whole genome shotgun (WGS) entry which is preliminary data.</text>
</comment>
<dbReference type="Proteomes" id="UP001301216">
    <property type="component" value="Unassembled WGS sequence"/>
</dbReference>
<gene>
    <name evidence="2" type="ORF">OPR82_17285</name>
</gene>